<proteinExistence type="predicted"/>
<comment type="caution">
    <text evidence="1">The sequence shown here is derived from an EMBL/GenBank/DDBJ whole genome shotgun (WGS) entry which is preliminary data.</text>
</comment>
<protein>
    <submittedName>
        <fullName evidence="1">Uncharacterized protein</fullName>
    </submittedName>
</protein>
<evidence type="ECO:0000313" key="2">
    <source>
        <dbReference type="Proteomes" id="UP001185922"/>
    </source>
</evidence>
<dbReference type="Proteomes" id="UP001185922">
    <property type="component" value="Unassembled WGS sequence"/>
</dbReference>
<name>A0AAE4R6W7_9ACTN</name>
<dbReference type="RefSeq" id="WP_317510408.1">
    <property type="nucleotide sequence ID" value="NZ_JAWLKH010000039.1"/>
</dbReference>
<organism evidence="1 2">
    <name type="scientific">Gordonia amicalis</name>
    <dbReference type="NCBI Taxonomy" id="89053"/>
    <lineage>
        <taxon>Bacteria</taxon>
        <taxon>Bacillati</taxon>
        <taxon>Actinomycetota</taxon>
        <taxon>Actinomycetes</taxon>
        <taxon>Mycobacteriales</taxon>
        <taxon>Gordoniaceae</taxon>
        <taxon>Gordonia</taxon>
    </lineage>
</organism>
<dbReference type="EMBL" id="JAWLKH010000039">
    <property type="protein sequence ID" value="MDV6314600.1"/>
    <property type="molecule type" value="Genomic_DNA"/>
</dbReference>
<gene>
    <name evidence="1" type="ORF">R3Q15_22470</name>
</gene>
<reference evidence="1" key="1">
    <citation type="submission" date="2023-10" db="EMBL/GenBank/DDBJ databases">
        <title>Development of a sustainable strategy for remediation of hydrocarbon-contaminated territories based on the waste exchange concept.</title>
        <authorList>
            <person name="Krivoruchko A."/>
        </authorList>
    </citation>
    <scope>NUCLEOTIDE SEQUENCE</scope>
    <source>
        <strain evidence="1">IEGM 1279</strain>
    </source>
</reference>
<accession>A0AAE4R6W7</accession>
<dbReference type="AlphaFoldDB" id="A0AAE4R6W7"/>
<sequence>MPTKLAPKEWKALTAEVAPVVERWINDHADVLTPKGQKFAERAVAKGNLAGDAGTRQLFEPVLLIATAAEPLDIDRLFEVCDRIPFTGNYLQWEYVRATFAAAYRIYRRAGDDANAAHPWLMLSYPENNEQRADPFATLPEVVRNRANGSALGHSTNYPRPATTVPALQHLLGAVREWTIMWAYGSSDLWTREKLDASLTEAISSASSFVAAR</sequence>
<evidence type="ECO:0000313" key="1">
    <source>
        <dbReference type="EMBL" id="MDV6314600.1"/>
    </source>
</evidence>